<protein>
    <submittedName>
        <fullName evidence="1">Uncharacterized protein</fullName>
    </submittedName>
</protein>
<dbReference type="OrthoDB" id="7827472at2759"/>
<reference evidence="2" key="1">
    <citation type="submission" date="2018-01" db="EMBL/GenBank/DDBJ databases">
        <authorList>
            <person name="Alioto T."/>
            <person name="Alioto T."/>
        </authorList>
    </citation>
    <scope>NUCLEOTIDE SEQUENCE [LARGE SCALE GENOMIC DNA]</scope>
</reference>
<keyword evidence="2" id="KW-1185">Reference proteome</keyword>
<dbReference type="EMBL" id="OUUW01000007">
    <property type="protein sequence ID" value="SPP83435.1"/>
    <property type="molecule type" value="Genomic_DNA"/>
</dbReference>
<sequence>MELILSDPAYKSIIEGAKECFLPPPEERVPNYLDNLHIIFFEQIFEAIDNLSDQVRLARAYPQFIPDILKIWQKRLNMIVGPNTAFLSLLDIEDYVFFMDHMADRFKELHVNEDGVGSFAQFFDYIRHLNDINVLRLPGVETCILAGNPNTVVDDDIRDLTQMLPNLKRLISCMNISGAYIWSFRKLEELVFNSLYHSVPLDSRWIQEVCLNMKQLRVLDITDQFDSGVRLTDIKLPNLEVLKINLSSVECMISDVLQLPKLKKLAVRFDDSRQLHADQETIFQQIIVAKSESITRIALNNEVVQLPPRWHQSLLLELPQLKKLVCENWYHDDFFLDCQHIPCPQMEVLSFSGWEIVREFKLLEMVAECTKLQHLALNGYHSIQDRLEKLAHIRWEEKNAKPLQVFSDTMWTTLMPEEYQKWSNNKYVQVTCDASEYDYQEDGFEFDFV</sequence>
<proteinExistence type="predicted"/>
<name>A0A3B0JMG7_DROGU</name>
<dbReference type="OMA" id="QMEVLSF"/>
<gene>
    <name evidence="1" type="ORF">DGUA_6G018286</name>
</gene>
<evidence type="ECO:0000313" key="1">
    <source>
        <dbReference type="EMBL" id="SPP83435.1"/>
    </source>
</evidence>
<organism evidence="1 2">
    <name type="scientific">Drosophila guanche</name>
    <name type="common">Fruit fly</name>
    <dbReference type="NCBI Taxonomy" id="7266"/>
    <lineage>
        <taxon>Eukaryota</taxon>
        <taxon>Metazoa</taxon>
        <taxon>Ecdysozoa</taxon>
        <taxon>Arthropoda</taxon>
        <taxon>Hexapoda</taxon>
        <taxon>Insecta</taxon>
        <taxon>Pterygota</taxon>
        <taxon>Neoptera</taxon>
        <taxon>Endopterygota</taxon>
        <taxon>Diptera</taxon>
        <taxon>Brachycera</taxon>
        <taxon>Muscomorpha</taxon>
        <taxon>Ephydroidea</taxon>
        <taxon>Drosophilidae</taxon>
        <taxon>Drosophila</taxon>
        <taxon>Sophophora</taxon>
    </lineage>
</organism>
<dbReference type="Gene3D" id="3.80.10.10">
    <property type="entry name" value="Ribonuclease Inhibitor"/>
    <property type="match status" value="1"/>
</dbReference>
<dbReference type="Proteomes" id="UP000268350">
    <property type="component" value="Unassembled WGS sequence"/>
</dbReference>
<dbReference type="AlphaFoldDB" id="A0A3B0JMG7"/>
<dbReference type="STRING" id="7266.A0A3B0JMG7"/>
<evidence type="ECO:0000313" key="2">
    <source>
        <dbReference type="Proteomes" id="UP000268350"/>
    </source>
</evidence>
<dbReference type="SUPFAM" id="SSF52047">
    <property type="entry name" value="RNI-like"/>
    <property type="match status" value="1"/>
</dbReference>
<accession>A0A3B0JMG7</accession>
<dbReference type="InterPro" id="IPR032675">
    <property type="entry name" value="LRR_dom_sf"/>
</dbReference>